<comment type="caution">
    <text evidence="1">The sequence shown here is derived from an EMBL/GenBank/DDBJ whole genome shotgun (WGS) entry which is preliminary data.</text>
</comment>
<proteinExistence type="predicted"/>
<protein>
    <submittedName>
        <fullName evidence="1">Uncharacterized protein</fullName>
    </submittedName>
</protein>
<evidence type="ECO:0000313" key="2">
    <source>
        <dbReference type="Proteomes" id="UP000635565"/>
    </source>
</evidence>
<evidence type="ECO:0000313" key="1">
    <source>
        <dbReference type="EMBL" id="GHO83977.1"/>
    </source>
</evidence>
<sequence>MTDLELPFDITDPDMKRGFENGQDRRYEDTRPITDYGFVDFIEEFLHLGGNKRLKYNIGFLLGLYIKR</sequence>
<dbReference type="Proteomes" id="UP000635565">
    <property type="component" value="Unassembled WGS sequence"/>
</dbReference>
<dbReference type="EMBL" id="BNJJ01000004">
    <property type="protein sequence ID" value="GHO83977.1"/>
    <property type="molecule type" value="Genomic_DNA"/>
</dbReference>
<name>A0ABQ3VDI5_9CHLR</name>
<organism evidence="1 2">
    <name type="scientific">Dictyobacter formicarum</name>
    <dbReference type="NCBI Taxonomy" id="2778368"/>
    <lineage>
        <taxon>Bacteria</taxon>
        <taxon>Bacillati</taxon>
        <taxon>Chloroflexota</taxon>
        <taxon>Ktedonobacteria</taxon>
        <taxon>Ktedonobacterales</taxon>
        <taxon>Dictyobacteraceae</taxon>
        <taxon>Dictyobacter</taxon>
    </lineage>
</organism>
<keyword evidence="2" id="KW-1185">Reference proteome</keyword>
<accession>A0ABQ3VDI5</accession>
<dbReference type="RefSeq" id="WP_201361602.1">
    <property type="nucleotide sequence ID" value="NZ_BNJJ01000004.1"/>
</dbReference>
<reference evidence="1 2" key="1">
    <citation type="journal article" date="2021" name="Int. J. Syst. Evol. Microbiol.">
        <title>Reticulibacter mediterranei gen. nov., sp. nov., within the new family Reticulibacteraceae fam. nov., and Ktedonospora formicarum gen. nov., sp. nov., Ktedonobacter robiniae sp. nov., Dictyobacter formicarum sp. nov. and Dictyobacter arantiisoli sp. nov., belonging to the class Ktedonobacteria.</title>
        <authorList>
            <person name="Yabe S."/>
            <person name="Zheng Y."/>
            <person name="Wang C.M."/>
            <person name="Sakai Y."/>
            <person name="Abe K."/>
            <person name="Yokota A."/>
            <person name="Donadio S."/>
            <person name="Cavaletti L."/>
            <person name="Monciardini P."/>
        </authorList>
    </citation>
    <scope>NUCLEOTIDE SEQUENCE [LARGE SCALE GENOMIC DNA]</scope>
    <source>
        <strain evidence="1 2">SOSP1-9</strain>
    </source>
</reference>
<gene>
    <name evidence="1" type="ORF">KSZ_19830</name>
</gene>